<name>A0ABX7BFG1_9PROT</name>
<dbReference type="InterPro" id="IPR029058">
    <property type="entry name" value="AB_hydrolase_fold"/>
</dbReference>
<accession>A0ABX7BFG1</accession>
<reference evidence="2" key="1">
    <citation type="submission" date="2021-02" db="EMBL/GenBank/DDBJ databases">
        <title>Skermanella TT6 skin isolate.</title>
        <authorList>
            <person name="Lee K."/>
            <person name="Ganzorig M."/>
        </authorList>
    </citation>
    <scope>NUCLEOTIDE SEQUENCE</scope>
    <source>
        <strain evidence="2">TT6</strain>
    </source>
</reference>
<dbReference type="EMBL" id="CP067421">
    <property type="protein sequence ID" value="QQP92937.1"/>
    <property type="molecule type" value="Genomic_DNA"/>
</dbReference>
<dbReference type="PANTHER" id="PTHR30035:SF1">
    <property type="entry name" value="AB HYDROLASE-1 DOMAIN-CONTAINING PROTEIN"/>
    <property type="match status" value="1"/>
</dbReference>
<evidence type="ECO:0000313" key="2">
    <source>
        <dbReference type="EMBL" id="QQP92937.1"/>
    </source>
</evidence>
<dbReference type="Gene3D" id="3.40.50.1820">
    <property type="entry name" value="alpha/beta hydrolase"/>
    <property type="match status" value="1"/>
</dbReference>
<keyword evidence="3" id="KW-1185">Reference proteome</keyword>
<evidence type="ECO:0008006" key="4">
    <source>
        <dbReference type="Google" id="ProtNLM"/>
    </source>
</evidence>
<organism evidence="2 3">
    <name type="scientific">Skermanella cutis</name>
    <dbReference type="NCBI Taxonomy" id="2775420"/>
    <lineage>
        <taxon>Bacteria</taxon>
        <taxon>Pseudomonadati</taxon>
        <taxon>Pseudomonadota</taxon>
        <taxon>Alphaproteobacteria</taxon>
        <taxon>Rhodospirillales</taxon>
        <taxon>Azospirillaceae</taxon>
        <taxon>Skermanella</taxon>
    </lineage>
</organism>
<dbReference type="PROSITE" id="PS51257">
    <property type="entry name" value="PROKAR_LIPOPROTEIN"/>
    <property type="match status" value="1"/>
</dbReference>
<protein>
    <recommendedName>
        <fullName evidence="4">AB hydrolase-1 domain-containing protein</fullName>
    </recommendedName>
</protein>
<dbReference type="RefSeq" id="WP_201082222.1">
    <property type="nucleotide sequence ID" value="NZ_CP067421.1"/>
</dbReference>
<evidence type="ECO:0000313" key="3">
    <source>
        <dbReference type="Proteomes" id="UP000595197"/>
    </source>
</evidence>
<dbReference type="InterPro" id="IPR007428">
    <property type="entry name" value="MlaA"/>
</dbReference>
<geneLocation type="plasmid" evidence="2 3">
    <name>pTT6-1</name>
</geneLocation>
<dbReference type="Proteomes" id="UP000595197">
    <property type="component" value="Plasmid pTT6-1"/>
</dbReference>
<gene>
    <name evidence="2" type="ORF">IGS68_31375</name>
</gene>
<keyword evidence="2" id="KW-0614">Plasmid</keyword>
<dbReference type="SUPFAM" id="SSF53474">
    <property type="entry name" value="alpha/beta-Hydrolases"/>
    <property type="match status" value="1"/>
</dbReference>
<dbReference type="PANTHER" id="PTHR30035">
    <property type="entry name" value="LIPOPROTEIN VACJ-RELATED"/>
    <property type="match status" value="1"/>
</dbReference>
<sequence length="445" mass="48767">MTSPARILVAALCLLLAAGCAQRPPPGGGDPSPGPPATLPYDYPFDNPWTATVLGTPAEFRVQLPADARVVRRELKVFEAREVPEGFWHTDRLRYSTLLQDHEAPLVFVIAGTGADDQSRHMLMLGQVLHAAGMHVVLLPSPTHANFIVNASTTRLPGYPESDAADLHGLMRLIDGRLRRSVGISRYYLTGYSLGGWHAAHVAKLDDEMPGLGQAGFGFDRVLLINPPLSVYRSVKEIDAMLVRGLPDGIYGLDAFLNRAVTRLAAYPGADALDFQDPDLKIEAYRRLSPSDDQLATAIGLAFRLSAANLVFTSDVMTGAGYIFPRDLPFLSTTPLSEYLAVALRTSLLDYFDDMLADTYLDREPGRTRQDLLDGTSLSAIGEWLSHEDRIWLMTNRDDVILAPGDLDGLLRLFGPRARIFPNGGHMGNLQHRAVAAFMADFFSR</sequence>
<evidence type="ECO:0000256" key="1">
    <source>
        <dbReference type="SAM" id="SignalP"/>
    </source>
</evidence>
<proteinExistence type="predicted"/>
<feature type="signal peptide" evidence="1">
    <location>
        <begin position="1"/>
        <end position="23"/>
    </location>
</feature>
<feature type="chain" id="PRO_5045304575" description="AB hydrolase-1 domain-containing protein" evidence="1">
    <location>
        <begin position="24"/>
        <end position="445"/>
    </location>
</feature>
<keyword evidence="1" id="KW-0732">Signal</keyword>